<dbReference type="Proteomes" id="UP001500630">
    <property type="component" value="Unassembled WGS sequence"/>
</dbReference>
<dbReference type="NCBIfam" id="TIGR02365">
    <property type="entry name" value="dha_L_ycgS"/>
    <property type="match status" value="1"/>
</dbReference>
<reference evidence="5" key="1">
    <citation type="journal article" date="2019" name="Int. J. Syst. Evol. Microbiol.">
        <title>The Global Catalogue of Microorganisms (GCM) 10K type strain sequencing project: providing services to taxonomists for standard genome sequencing and annotation.</title>
        <authorList>
            <consortium name="The Broad Institute Genomics Platform"/>
            <consortium name="The Broad Institute Genome Sequencing Center for Infectious Disease"/>
            <person name="Wu L."/>
            <person name="Ma J."/>
        </authorList>
    </citation>
    <scope>NUCLEOTIDE SEQUENCE [LARGE SCALE GENOMIC DNA]</scope>
    <source>
        <strain evidence="5">JCM 17326</strain>
    </source>
</reference>
<organism evidence="4 5">
    <name type="scientific">Nonomuraea rosea</name>
    <dbReference type="NCBI Taxonomy" id="638574"/>
    <lineage>
        <taxon>Bacteria</taxon>
        <taxon>Bacillati</taxon>
        <taxon>Actinomycetota</taxon>
        <taxon>Actinomycetes</taxon>
        <taxon>Streptosporangiales</taxon>
        <taxon>Streptosporangiaceae</taxon>
        <taxon>Nonomuraea</taxon>
    </lineage>
</organism>
<evidence type="ECO:0000256" key="1">
    <source>
        <dbReference type="ARBA" id="ARBA00022679"/>
    </source>
</evidence>
<evidence type="ECO:0000259" key="3">
    <source>
        <dbReference type="PROSITE" id="PS51480"/>
    </source>
</evidence>
<dbReference type="Gene3D" id="1.25.40.340">
    <property type="match status" value="1"/>
</dbReference>
<keyword evidence="1" id="KW-0808">Transferase</keyword>
<gene>
    <name evidence="4" type="ORF">GCM10022419_086500</name>
</gene>
<dbReference type="EMBL" id="BAABDQ010000026">
    <property type="protein sequence ID" value="GAA3590585.1"/>
    <property type="molecule type" value="Genomic_DNA"/>
</dbReference>
<accession>A0ABP6YTR8</accession>
<comment type="caution">
    <text evidence="4">The sequence shown here is derived from an EMBL/GenBank/DDBJ whole genome shotgun (WGS) entry which is preliminary data.</text>
</comment>
<dbReference type="PROSITE" id="PS51480">
    <property type="entry name" value="DHAL"/>
    <property type="match status" value="1"/>
</dbReference>
<protein>
    <recommendedName>
        <fullName evidence="3">DhaL domain-containing protein</fullName>
    </recommendedName>
</protein>
<dbReference type="InterPro" id="IPR036117">
    <property type="entry name" value="DhaL_dom_sf"/>
</dbReference>
<dbReference type="InterPro" id="IPR050861">
    <property type="entry name" value="Dihydroxyacetone_Kinase"/>
</dbReference>
<dbReference type="InterPro" id="IPR004007">
    <property type="entry name" value="DhaL_dom"/>
</dbReference>
<dbReference type="PANTHER" id="PTHR28629:SF4">
    <property type="entry name" value="TRIOKINASE_FMN CYCLASE"/>
    <property type="match status" value="1"/>
</dbReference>
<sequence length="192" mass="19378">MTGSPVLRRYAAAVADAHAELTRLDQVSGDGDFGDNLRSGLERVLAELAGSPSPEEGHGFDVAGRVFLDEVGGTSGPLFGLLFSEIGRALDEDPRAGWAAGTAAGLAAIQRVGEAEVGDRTLVDALAPAVAELGRGGTFAQAARAAAEGARGTAELLARRGRASYVGDRARGVPDPGAVGVALLFQALAAGD</sequence>
<dbReference type="SMART" id="SM01120">
    <property type="entry name" value="Dak2"/>
    <property type="match status" value="1"/>
</dbReference>
<feature type="domain" description="DhaL" evidence="3">
    <location>
        <begin position="1"/>
        <end position="190"/>
    </location>
</feature>
<name>A0ABP6YTR8_9ACTN</name>
<dbReference type="PANTHER" id="PTHR28629">
    <property type="entry name" value="TRIOKINASE/FMN CYCLASE"/>
    <property type="match status" value="1"/>
</dbReference>
<keyword evidence="2" id="KW-0418">Kinase</keyword>
<dbReference type="InterPro" id="IPR012737">
    <property type="entry name" value="DhaK_L_YcgS"/>
</dbReference>
<proteinExistence type="predicted"/>
<keyword evidence="5" id="KW-1185">Reference proteome</keyword>
<evidence type="ECO:0000256" key="2">
    <source>
        <dbReference type="ARBA" id="ARBA00022777"/>
    </source>
</evidence>
<dbReference type="Pfam" id="PF02734">
    <property type="entry name" value="Dak2"/>
    <property type="match status" value="1"/>
</dbReference>
<evidence type="ECO:0000313" key="5">
    <source>
        <dbReference type="Proteomes" id="UP001500630"/>
    </source>
</evidence>
<dbReference type="SUPFAM" id="SSF101473">
    <property type="entry name" value="DhaL-like"/>
    <property type="match status" value="1"/>
</dbReference>
<evidence type="ECO:0000313" key="4">
    <source>
        <dbReference type="EMBL" id="GAA3590585.1"/>
    </source>
</evidence>
<dbReference type="RefSeq" id="WP_345571369.1">
    <property type="nucleotide sequence ID" value="NZ_BAABDQ010000026.1"/>
</dbReference>